<dbReference type="EMBL" id="JAVSKO010000007">
    <property type="protein sequence ID" value="MDT3469821.1"/>
    <property type="molecule type" value="Genomic_DNA"/>
</dbReference>
<organism evidence="1 2">
    <name type="scientific">Stenotrophomonas maltophilia</name>
    <name type="common">Pseudomonas maltophilia</name>
    <name type="synonym">Xanthomonas maltophilia</name>
    <dbReference type="NCBI Taxonomy" id="40324"/>
    <lineage>
        <taxon>Bacteria</taxon>
        <taxon>Pseudomonadati</taxon>
        <taxon>Pseudomonadota</taxon>
        <taxon>Gammaproteobacteria</taxon>
        <taxon>Lysobacterales</taxon>
        <taxon>Lysobacteraceae</taxon>
        <taxon>Stenotrophomonas</taxon>
        <taxon>Stenotrophomonas maltophilia group</taxon>
    </lineage>
</organism>
<comment type="caution">
    <text evidence="1">The sequence shown here is derived from an EMBL/GenBank/DDBJ whole genome shotgun (WGS) entry which is preliminary data.</text>
</comment>
<accession>A0AAJ2JDZ4</accession>
<dbReference type="Proteomes" id="UP001251948">
    <property type="component" value="Unassembled WGS sequence"/>
</dbReference>
<name>A0AAJ2JDZ4_STEMA</name>
<evidence type="ECO:0000313" key="2">
    <source>
        <dbReference type="Proteomes" id="UP001251948"/>
    </source>
</evidence>
<dbReference type="RefSeq" id="WP_308307824.1">
    <property type="nucleotide sequence ID" value="NZ_JAVSKO010000007.1"/>
</dbReference>
<proteinExistence type="predicted"/>
<evidence type="ECO:0000313" key="1">
    <source>
        <dbReference type="EMBL" id="MDT3469821.1"/>
    </source>
</evidence>
<gene>
    <name evidence="1" type="ORF">ROV92_17700</name>
</gene>
<sequence length="40" mass="4333">MNDTTAAVAAPCADPPIVHVLMGFICVWHRRDPEQARDGA</sequence>
<dbReference type="AlphaFoldDB" id="A0AAJ2JDZ4"/>
<reference evidence="1" key="1">
    <citation type="submission" date="2023-07" db="EMBL/GenBank/DDBJ databases">
        <title>Comparative genomics of clinical Stenotrophomonas maltophilia isolates reveals regions of diversity which correlate with colonization and persistence in vivo.</title>
        <authorList>
            <person name="Mcdaniel M.S."/>
            <person name="Swords W.E."/>
            <person name="Sumpter N.A."/>
            <person name="Lindgren N.R."/>
            <person name="Billiot C.E."/>
        </authorList>
    </citation>
    <scope>NUCLEOTIDE SEQUENCE</scope>
    <source>
        <strain evidence="1">Ism4</strain>
    </source>
</reference>
<protein>
    <submittedName>
        <fullName evidence="1">Uncharacterized protein</fullName>
    </submittedName>
</protein>